<dbReference type="PANTHER" id="PTHR32183:SF6">
    <property type="entry name" value="CYSTEINE SULFINATE DESULFINASE_CYSTEINE DESULFURASE AND RELATED ENZYMES"/>
    <property type="match status" value="1"/>
</dbReference>
<organism evidence="5 6">
    <name type="scientific">Rubritalea squalenifaciens DSM 18772</name>
    <dbReference type="NCBI Taxonomy" id="1123071"/>
    <lineage>
        <taxon>Bacteria</taxon>
        <taxon>Pseudomonadati</taxon>
        <taxon>Verrucomicrobiota</taxon>
        <taxon>Verrucomicrobiia</taxon>
        <taxon>Verrucomicrobiales</taxon>
        <taxon>Rubritaleaceae</taxon>
        <taxon>Rubritalea</taxon>
    </lineage>
</organism>
<dbReference type="STRING" id="1123071.SAMN02745181_0077"/>
<dbReference type="EMBL" id="FQYR01000002">
    <property type="protein sequence ID" value="SHI41758.1"/>
    <property type="molecule type" value="Genomic_DNA"/>
</dbReference>
<dbReference type="AlphaFoldDB" id="A0A1M6AZM1"/>
<gene>
    <name evidence="5" type="ORF">SAMN02745181_0077</name>
</gene>
<dbReference type="Proteomes" id="UP000184510">
    <property type="component" value="Unassembled WGS sequence"/>
</dbReference>
<name>A0A1M6AZM1_9BACT</name>
<keyword evidence="4" id="KW-0949">S-adenosyl-L-methionine</keyword>
<evidence type="ECO:0000256" key="3">
    <source>
        <dbReference type="ARBA" id="ARBA00022679"/>
    </source>
</evidence>
<keyword evidence="6" id="KW-1185">Reference proteome</keyword>
<evidence type="ECO:0000256" key="1">
    <source>
        <dbReference type="ARBA" id="ARBA00022553"/>
    </source>
</evidence>
<dbReference type="GO" id="GO:0032259">
    <property type="term" value="P:methylation"/>
    <property type="evidence" value="ECO:0007669"/>
    <property type="project" value="UniProtKB-KW"/>
</dbReference>
<sequence>MDWQERYVNGDTPWDKNAPAPAINQISLQKPALLSPGRKVLVPGCGYGYDALALAELGLDVTGLDIAELALQKASILTPDNLSVEWLAADAFQLPASRHHRYDMVWEHTFLCAIAPEMREEYVKAMWRYLKPNGCLLGVFFTNPDMAPGEGPPYKIPRSEITELMGSLFALEWETEPTEHYPGREGREHIMLFRRLSSCCE</sequence>
<evidence type="ECO:0000313" key="6">
    <source>
        <dbReference type="Proteomes" id="UP000184510"/>
    </source>
</evidence>
<protein>
    <submittedName>
        <fullName evidence="5">Thiopurine S-methyltransferase (TPMT)</fullName>
    </submittedName>
</protein>
<keyword evidence="1" id="KW-0597">Phosphoprotein</keyword>
<dbReference type="InterPro" id="IPR029063">
    <property type="entry name" value="SAM-dependent_MTases_sf"/>
</dbReference>
<keyword evidence="2 5" id="KW-0489">Methyltransferase</keyword>
<dbReference type="PANTHER" id="PTHR32183">
    <property type="match status" value="1"/>
</dbReference>
<dbReference type="Pfam" id="PF05724">
    <property type="entry name" value="TPMT"/>
    <property type="match status" value="1"/>
</dbReference>
<dbReference type="Gene3D" id="3.40.50.150">
    <property type="entry name" value="Vaccinia Virus protein VP39"/>
    <property type="match status" value="1"/>
</dbReference>
<dbReference type="CDD" id="cd02440">
    <property type="entry name" value="AdoMet_MTases"/>
    <property type="match status" value="1"/>
</dbReference>
<dbReference type="RefSeq" id="WP_143157538.1">
    <property type="nucleotide sequence ID" value="NZ_FQYR01000002.1"/>
</dbReference>
<accession>A0A1M6AZM1</accession>
<evidence type="ECO:0000256" key="4">
    <source>
        <dbReference type="ARBA" id="ARBA00022691"/>
    </source>
</evidence>
<evidence type="ECO:0000256" key="2">
    <source>
        <dbReference type="ARBA" id="ARBA00022603"/>
    </source>
</evidence>
<dbReference type="InterPro" id="IPR008854">
    <property type="entry name" value="TPMT"/>
</dbReference>
<keyword evidence="3 5" id="KW-0808">Transferase</keyword>
<evidence type="ECO:0000313" key="5">
    <source>
        <dbReference type="EMBL" id="SHI41758.1"/>
    </source>
</evidence>
<reference evidence="5 6" key="1">
    <citation type="submission" date="2016-11" db="EMBL/GenBank/DDBJ databases">
        <authorList>
            <person name="Jaros S."/>
            <person name="Januszkiewicz K."/>
            <person name="Wedrychowicz H."/>
        </authorList>
    </citation>
    <scope>NUCLEOTIDE SEQUENCE [LARGE SCALE GENOMIC DNA]</scope>
    <source>
        <strain evidence="5 6">DSM 18772</strain>
    </source>
</reference>
<dbReference type="InParanoid" id="A0A1M6AZM1"/>
<dbReference type="GO" id="GO:0008757">
    <property type="term" value="F:S-adenosylmethionine-dependent methyltransferase activity"/>
    <property type="evidence" value="ECO:0007669"/>
    <property type="project" value="InterPro"/>
</dbReference>
<dbReference type="OrthoDB" id="189743at2"/>
<proteinExistence type="predicted"/>
<dbReference type="PROSITE" id="PS51585">
    <property type="entry name" value="SAM_MT_TPMT"/>
    <property type="match status" value="1"/>
</dbReference>
<dbReference type="SUPFAM" id="SSF53335">
    <property type="entry name" value="S-adenosyl-L-methionine-dependent methyltransferases"/>
    <property type="match status" value="1"/>
</dbReference>